<name>A0A5B8J200_9RHOB</name>
<evidence type="ECO:0000256" key="1">
    <source>
        <dbReference type="SAM" id="Coils"/>
    </source>
</evidence>
<gene>
    <name evidence="3" type="ORF">FPZ52_02095</name>
</gene>
<evidence type="ECO:0000313" key="3">
    <source>
        <dbReference type="EMBL" id="QDY68527.1"/>
    </source>
</evidence>
<dbReference type="InterPro" id="IPR046367">
    <property type="entry name" value="GapR-like_DNA-bd"/>
</dbReference>
<dbReference type="NCBIfam" id="NF010247">
    <property type="entry name" value="PRK13694.1"/>
    <property type="match status" value="1"/>
</dbReference>
<feature type="coiled-coil region" evidence="1">
    <location>
        <begin position="16"/>
        <end position="43"/>
    </location>
</feature>
<reference evidence="3 4" key="1">
    <citation type="submission" date="2019-07" db="EMBL/GenBank/DDBJ databases">
        <title>Litoreibacter alkalisoli sp. nov., isolated from saline-alkaline soil.</title>
        <authorList>
            <person name="Wang S."/>
            <person name="Xu L."/>
            <person name="Xing Y.-T."/>
            <person name="Sun J.-Q."/>
        </authorList>
    </citation>
    <scope>NUCLEOTIDE SEQUENCE [LARGE SCALE GENOMIC DNA]</scope>
    <source>
        <strain evidence="3 4">LN3S51</strain>
    </source>
</reference>
<organism evidence="3 4">
    <name type="scientific">Qingshengfaniella alkalisoli</name>
    <dbReference type="NCBI Taxonomy" id="2599296"/>
    <lineage>
        <taxon>Bacteria</taxon>
        <taxon>Pseudomonadati</taxon>
        <taxon>Pseudomonadota</taxon>
        <taxon>Alphaproteobacteria</taxon>
        <taxon>Rhodobacterales</taxon>
        <taxon>Paracoccaceae</taxon>
        <taxon>Qingshengfaniella</taxon>
    </lineage>
</organism>
<dbReference type="EMBL" id="CP042261">
    <property type="protein sequence ID" value="QDY68527.1"/>
    <property type="molecule type" value="Genomic_DNA"/>
</dbReference>
<dbReference type="Pfam" id="PF10073">
    <property type="entry name" value="GapR_DNA-bd"/>
    <property type="match status" value="1"/>
</dbReference>
<evidence type="ECO:0000313" key="4">
    <source>
        <dbReference type="Proteomes" id="UP000318483"/>
    </source>
</evidence>
<proteinExistence type="predicted"/>
<evidence type="ECO:0000259" key="2">
    <source>
        <dbReference type="Pfam" id="PF10073"/>
    </source>
</evidence>
<dbReference type="Proteomes" id="UP000318483">
    <property type="component" value="Chromosome"/>
</dbReference>
<dbReference type="RefSeq" id="WP_146363235.1">
    <property type="nucleotide sequence ID" value="NZ_CP042261.1"/>
</dbReference>
<feature type="domain" description="GapR-like DNA-binding" evidence="2">
    <location>
        <begin position="14"/>
        <end position="83"/>
    </location>
</feature>
<dbReference type="AlphaFoldDB" id="A0A5B8J200"/>
<dbReference type="KEGG" id="lit:FPZ52_02095"/>
<dbReference type="OrthoDB" id="9813793at2"/>
<keyword evidence="4" id="KW-1185">Reference proteome</keyword>
<accession>A0A5B8J200</accession>
<dbReference type="GO" id="GO:0003677">
    <property type="term" value="F:DNA binding"/>
    <property type="evidence" value="ECO:0007669"/>
    <property type="project" value="InterPro"/>
</dbReference>
<keyword evidence="1" id="KW-0175">Coiled coil</keyword>
<sequence>MSVVETDPQSVTGAELRSFVERIERLEVEKKEVAEQIKEVYAELKGRGFDTTAIRAIVRRRKQDPDTIAEQEAVLELYMAALDMR</sequence>
<protein>
    <submittedName>
        <fullName evidence="3">DUF2312 domain-containing protein</fullName>
    </submittedName>
</protein>